<evidence type="ECO:0000313" key="2">
    <source>
        <dbReference type="Proteomes" id="UP001303946"/>
    </source>
</evidence>
<organism evidence="1 2">
    <name type="scientific">Piscinibacter gummiphilus</name>
    <dbReference type="NCBI Taxonomy" id="946333"/>
    <lineage>
        <taxon>Bacteria</taxon>
        <taxon>Pseudomonadati</taxon>
        <taxon>Pseudomonadota</taxon>
        <taxon>Betaproteobacteria</taxon>
        <taxon>Burkholderiales</taxon>
        <taxon>Sphaerotilaceae</taxon>
        <taxon>Piscinibacter</taxon>
    </lineage>
</organism>
<reference evidence="1 2" key="1">
    <citation type="submission" date="2023-10" db="EMBL/GenBank/DDBJ databases">
        <title>Bacteria for the degradation of biodegradable plastic PBAT(Polybutylene adipate terephthalate).</title>
        <authorList>
            <person name="Weon H.-Y."/>
            <person name="Yeon J."/>
        </authorList>
    </citation>
    <scope>NUCLEOTIDE SEQUENCE [LARGE SCALE GENOMIC DNA]</scope>
    <source>
        <strain evidence="1 2">SBD 7-3</strain>
    </source>
</reference>
<accession>A0ABZ0D6U1</accession>
<dbReference type="EMBL" id="CP136336">
    <property type="protein sequence ID" value="WOB10753.1"/>
    <property type="molecule type" value="Genomic_DNA"/>
</dbReference>
<gene>
    <name evidence="1" type="ORF">RXV79_12015</name>
</gene>
<dbReference type="RefSeq" id="WP_316703645.1">
    <property type="nucleotide sequence ID" value="NZ_CP136336.1"/>
</dbReference>
<protein>
    <submittedName>
        <fullName evidence="1">Uncharacterized protein</fullName>
    </submittedName>
</protein>
<keyword evidence="2" id="KW-1185">Reference proteome</keyword>
<evidence type="ECO:0000313" key="1">
    <source>
        <dbReference type="EMBL" id="WOB10753.1"/>
    </source>
</evidence>
<name>A0ABZ0D6U1_9BURK</name>
<proteinExistence type="predicted"/>
<dbReference type="Proteomes" id="UP001303946">
    <property type="component" value="Chromosome"/>
</dbReference>
<sequence>MKSYKQVFIEQPAEDKWAIYPALFAELTDMGMVVVGKPFSDPKETDLIVKFSYETGWDLTQYLHSFQFQFIEAQSGRIVALQSFHSKGIWLGVRDGRLKAAFNELREKNGYPPTKQFP</sequence>